<proteinExistence type="predicted"/>
<evidence type="ECO:0000313" key="3">
    <source>
        <dbReference type="Proteomes" id="UP000030764"/>
    </source>
</evidence>
<dbReference type="Proteomes" id="UP000030758">
    <property type="component" value="Unassembled WGS sequence"/>
</dbReference>
<dbReference type="EMBL" id="KL363236">
    <property type="protein sequence ID" value="KFD51685.1"/>
    <property type="molecule type" value="Genomic_DNA"/>
</dbReference>
<dbReference type="EMBL" id="KL367518">
    <property type="protein sequence ID" value="KFD67069.1"/>
    <property type="molecule type" value="Genomic_DNA"/>
</dbReference>
<organism evidence="1 3">
    <name type="scientific">Trichuris suis</name>
    <name type="common">pig whipworm</name>
    <dbReference type="NCBI Taxonomy" id="68888"/>
    <lineage>
        <taxon>Eukaryota</taxon>
        <taxon>Metazoa</taxon>
        <taxon>Ecdysozoa</taxon>
        <taxon>Nematoda</taxon>
        <taxon>Enoplea</taxon>
        <taxon>Dorylaimia</taxon>
        <taxon>Trichinellida</taxon>
        <taxon>Trichuridae</taxon>
        <taxon>Trichuris</taxon>
    </lineage>
</organism>
<dbReference type="Proteomes" id="UP000030764">
    <property type="component" value="Unassembled WGS sequence"/>
</dbReference>
<sequence>MVKFLECIAPHNSDKPVKRGTTLVDNCLLACRAPLCDRRSTSDLRASLAYKSLRRKAYSTKNFREAPIAKRFAFSRAGKLRPELAD</sequence>
<dbReference type="AlphaFoldDB" id="A0A085M389"/>
<gene>
    <name evidence="1" type="ORF">M513_07381</name>
    <name evidence="2" type="ORF">M514_07381</name>
</gene>
<protein>
    <submittedName>
        <fullName evidence="1">Uncharacterized protein</fullName>
    </submittedName>
</protein>
<keyword evidence="3" id="KW-1185">Reference proteome</keyword>
<accession>A0A085M389</accession>
<evidence type="ECO:0000313" key="1">
    <source>
        <dbReference type="EMBL" id="KFD51685.1"/>
    </source>
</evidence>
<evidence type="ECO:0000313" key="2">
    <source>
        <dbReference type="EMBL" id="KFD67069.1"/>
    </source>
</evidence>
<name>A0A085M389_9BILA</name>
<reference evidence="1 3" key="1">
    <citation type="journal article" date="2014" name="Nat. Genet.">
        <title>Genome and transcriptome of the porcine whipworm Trichuris suis.</title>
        <authorList>
            <person name="Jex A.R."/>
            <person name="Nejsum P."/>
            <person name="Schwarz E.M."/>
            <person name="Hu L."/>
            <person name="Young N.D."/>
            <person name="Hall R.S."/>
            <person name="Korhonen P.K."/>
            <person name="Liao S."/>
            <person name="Thamsborg S."/>
            <person name="Xia J."/>
            <person name="Xu P."/>
            <person name="Wang S."/>
            <person name="Scheerlinck J.P."/>
            <person name="Hofmann A."/>
            <person name="Sternberg P.W."/>
            <person name="Wang J."/>
            <person name="Gasser R.B."/>
        </authorList>
    </citation>
    <scope>NUCLEOTIDE SEQUENCE [LARGE SCALE GENOMIC DNA]</scope>
    <source>
        <strain evidence="2">DCEP-RM93F</strain>
        <strain evidence="1">DCEP-RM93M</strain>
    </source>
</reference>